<dbReference type="EMBL" id="SWFS01000356">
    <property type="protein sequence ID" value="KAA8908914.1"/>
    <property type="molecule type" value="Genomic_DNA"/>
</dbReference>
<reference evidence="2" key="1">
    <citation type="journal article" date="2019" name="G3 (Bethesda)">
        <title>Genome Assemblies of Two Rare Opportunistic Yeast Pathogens: Diutina rugosa (syn. Candida rugosa) and Trichomonascus ciferrii (syn. Candida ciferrii).</title>
        <authorList>
            <person name="Mixao V."/>
            <person name="Saus E."/>
            <person name="Hansen A.P."/>
            <person name="Lass-Florl C."/>
            <person name="Gabaldon T."/>
        </authorList>
    </citation>
    <scope>NUCLEOTIDE SEQUENCE</scope>
    <source>
        <strain evidence="2">CBS 4856</strain>
    </source>
</reference>
<evidence type="ECO:0000313" key="3">
    <source>
        <dbReference type="Proteomes" id="UP000761534"/>
    </source>
</evidence>
<name>A0A642V6K1_9ASCO</name>
<feature type="region of interest" description="Disordered" evidence="1">
    <location>
        <begin position="23"/>
        <end position="42"/>
    </location>
</feature>
<accession>A0A642V6K1</accession>
<evidence type="ECO:0000256" key="1">
    <source>
        <dbReference type="SAM" id="MobiDB-lite"/>
    </source>
</evidence>
<comment type="caution">
    <text evidence="2">The sequence shown here is derived from an EMBL/GenBank/DDBJ whole genome shotgun (WGS) entry which is preliminary data.</text>
</comment>
<dbReference type="AlphaFoldDB" id="A0A642V6K1"/>
<evidence type="ECO:0000313" key="2">
    <source>
        <dbReference type="EMBL" id="KAA8908914.1"/>
    </source>
</evidence>
<proteinExistence type="predicted"/>
<gene>
    <name evidence="2" type="ORF">TRICI_004727</name>
</gene>
<dbReference type="VEuPathDB" id="FungiDB:TRICI_004727"/>
<sequence length="119" mass="13875">MERAHADWLGSRFDRMEQALRLASATEPEPRDAVSPSDEENLKEAISQLETQLCALKQVETDLAELHTRYSRRIDDIYTQFQDPSIQSIRNDLVKRLSEIDRSTNNKVRDLKRSFIENL</sequence>
<protein>
    <submittedName>
        <fullName evidence="2">Uncharacterized protein</fullName>
    </submittedName>
</protein>
<organism evidence="2 3">
    <name type="scientific">Trichomonascus ciferrii</name>
    <dbReference type="NCBI Taxonomy" id="44093"/>
    <lineage>
        <taxon>Eukaryota</taxon>
        <taxon>Fungi</taxon>
        <taxon>Dikarya</taxon>
        <taxon>Ascomycota</taxon>
        <taxon>Saccharomycotina</taxon>
        <taxon>Dipodascomycetes</taxon>
        <taxon>Dipodascales</taxon>
        <taxon>Trichomonascaceae</taxon>
        <taxon>Trichomonascus</taxon>
        <taxon>Trichomonascus ciferrii complex</taxon>
    </lineage>
</organism>
<dbReference type="Proteomes" id="UP000761534">
    <property type="component" value="Unassembled WGS sequence"/>
</dbReference>
<keyword evidence="3" id="KW-1185">Reference proteome</keyword>